<accession>A0A918S9N5</accession>
<dbReference type="PANTHER" id="PTHR30576:SF8">
    <property type="entry name" value="UNDECAPRENYL-PHOSPHATE GALACTOSE PHOSPHOTRANSFERASE"/>
    <property type="match status" value="1"/>
</dbReference>
<keyword evidence="4" id="KW-0808">Transferase</keyword>
<dbReference type="GO" id="GO:0016780">
    <property type="term" value="F:phosphotransferase activity, for other substituted phosphate groups"/>
    <property type="evidence" value="ECO:0007669"/>
    <property type="project" value="TreeGrafter"/>
</dbReference>
<evidence type="ECO:0000256" key="2">
    <source>
        <dbReference type="SAM" id="Phobius"/>
    </source>
</evidence>
<keyword evidence="2" id="KW-0472">Membrane</keyword>
<reference evidence="4" key="2">
    <citation type="submission" date="2020-09" db="EMBL/GenBank/DDBJ databases">
        <authorList>
            <person name="Sun Q."/>
            <person name="Kim S."/>
        </authorList>
    </citation>
    <scope>NUCLEOTIDE SEQUENCE</scope>
    <source>
        <strain evidence="4">KCTC 12719</strain>
    </source>
</reference>
<evidence type="ECO:0000259" key="3">
    <source>
        <dbReference type="Pfam" id="PF02397"/>
    </source>
</evidence>
<name>A0A918S9N5_9FLAO</name>
<keyword evidence="5" id="KW-1185">Reference proteome</keyword>
<dbReference type="PANTHER" id="PTHR30576">
    <property type="entry name" value="COLANIC BIOSYNTHESIS UDP-GLUCOSE LIPID CARRIER TRANSFERASE"/>
    <property type="match status" value="1"/>
</dbReference>
<evidence type="ECO:0000256" key="1">
    <source>
        <dbReference type="ARBA" id="ARBA00006464"/>
    </source>
</evidence>
<comment type="caution">
    <text evidence="4">The sequence shown here is derived from an EMBL/GenBank/DDBJ whole genome shotgun (WGS) entry which is preliminary data.</text>
</comment>
<dbReference type="Pfam" id="PF02397">
    <property type="entry name" value="Bac_transf"/>
    <property type="match status" value="1"/>
</dbReference>
<evidence type="ECO:0000313" key="5">
    <source>
        <dbReference type="Proteomes" id="UP000610456"/>
    </source>
</evidence>
<dbReference type="Proteomes" id="UP000610456">
    <property type="component" value="Unassembled WGS sequence"/>
</dbReference>
<organism evidence="4 5">
    <name type="scientific">Salinimicrobium marinum</name>
    <dbReference type="NCBI Taxonomy" id="680283"/>
    <lineage>
        <taxon>Bacteria</taxon>
        <taxon>Pseudomonadati</taxon>
        <taxon>Bacteroidota</taxon>
        <taxon>Flavobacteriia</taxon>
        <taxon>Flavobacteriales</taxon>
        <taxon>Flavobacteriaceae</taxon>
        <taxon>Salinimicrobium</taxon>
    </lineage>
</organism>
<gene>
    <name evidence="4" type="primary">wcgN</name>
    <name evidence="4" type="ORF">GCM10007103_09680</name>
</gene>
<proteinExistence type="inferred from homology"/>
<keyword evidence="2" id="KW-1133">Transmembrane helix</keyword>
<comment type="similarity">
    <text evidence="1">Belongs to the bacterial sugar transferase family.</text>
</comment>
<dbReference type="InterPro" id="IPR003362">
    <property type="entry name" value="Bact_transf"/>
</dbReference>
<dbReference type="EMBL" id="BMXB01000002">
    <property type="protein sequence ID" value="GHA30379.1"/>
    <property type="molecule type" value="Genomic_DNA"/>
</dbReference>
<keyword evidence="2" id="KW-0812">Transmembrane</keyword>
<evidence type="ECO:0000313" key="4">
    <source>
        <dbReference type="EMBL" id="GHA30379.1"/>
    </source>
</evidence>
<dbReference type="AlphaFoldDB" id="A0A918S9N5"/>
<sequence>MIEFCSLTKFYLNIILENPYFVVKCRFVYQKILKPLIDFTAALIGLFFLSPLFVLVVIVLGFANKGNPFFFQVRPGKSGELFRIIKFKTMTDAKDAKGCLLPDSKRLTAVGKFVRKTSLDEIPQLINVLKLDMSLVGPRPLLPEYLKLYTKFQKQRHLVRPGITGWAQVNGRNAISWNRKFEYDVWYVNHLSFALDIKILYMTIKKVFKSEGINAANTATTEPFNGKN</sequence>
<reference evidence="4" key="1">
    <citation type="journal article" date="2014" name="Int. J. Syst. Evol. Microbiol.">
        <title>Complete genome sequence of Corynebacterium casei LMG S-19264T (=DSM 44701T), isolated from a smear-ripened cheese.</title>
        <authorList>
            <consortium name="US DOE Joint Genome Institute (JGI-PGF)"/>
            <person name="Walter F."/>
            <person name="Albersmeier A."/>
            <person name="Kalinowski J."/>
            <person name="Ruckert C."/>
        </authorList>
    </citation>
    <scope>NUCLEOTIDE SEQUENCE</scope>
    <source>
        <strain evidence="4">KCTC 12719</strain>
    </source>
</reference>
<feature type="transmembrane region" description="Helical" evidence="2">
    <location>
        <begin position="36"/>
        <end position="63"/>
    </location>
</feature>
<feature type="domain" description="Bacterial sugar transferase" evidence="3">
    <location>
        <begin position="34"/>
        <end position="209"/>
    </location>
</feature>
<protein>
    <submittedName>
        <fullName evidence="4">Sugar transferase</fullName>
    </submittedName>
</protein>